<protein>
    <submittedName>
        <fullName evidence="1">Uncharacterized protein</fullName>
    </submittedName>
</protein>
<dbReference type="EMBL" id="AP018164">
    <property type="protein sequence ID" value="BAX93478.1"/>
    <property type="molecule type" value="Genomic_DNA"/>
</dbReference>
<accession>A0A1Z4EKJ5</accession>
<gene>
    <name evidence="1" type="ORF">MSG_03342</name>
</gene>
<dbReference type="AlphaFoldDB" id="A0A1Z4EKJ5"/>
<reference evidence="2" key="1">
    <citation type="submission" date="2017-06" db="EMBL/GenBank/DDBJ databases">
        <title>Complete Genome Sequence of Mycobacterium shigaense.</title>
        <authorList>
            <person name="Fukano H."/>
            <person name="Yoshida M."/>
            <person name="Kazumi Y."/>
            <person name="Ogura Y."/>
            <person name="Mitarai S."/>
            <person name="Hayashi T."/>
            <person name="Hoshino Y."/>
        </authorList>
    </citation>
    <scope>NUCLEOTIDE SEQUENCE [LARGE SCALE GENOMIC DNA]</scope>
    <source>
        <strain evidence="2">UN-152</strain>
    </source>
</reference>
<dbReference type="Proteomes" id="UP000217736">
    <property type="component" value="Chromosome"/>
</dbReference>
<name>A0A1Z4EKJ5_9MYCO</name>
<dbReference type="KEGG" id="mshg:MSG_03342"/>
<keyword evidence="2" id="KW-1185">Reference proteome</keyword>
<proteinExistence type="predicted"/>
<dbReference type="RefSeq" id="WP_096441245.1">
    <property type="nucleotide sequence ID" value="NZ_CP022927.1"/>
</dbReference>
<organism evidence="1 2">
    <name type="scientific">Mycobacterium shigaense</name>
    <dbReference type="NCBI Taxonomy" id="722731"/>
    <lineage>
        <taxon>Bacteria</taxon>
        <taxon>Bacillati</taxon>
        <taxon>Actinomycetota</taxon>
        <taxon>Actinomycetes</taxon>
        <taxon>Mycobacteriales</taxon>
        <taxon>Mycobacteriaceae</taxon>
        <taxon>Mycobacterium</taxon>
        <taxon>Mycobacterium simiae complex</taxon>
    </lineage>
</organism>
<evidence type="ECO:0000313" key="1">
    <source>
        <dbReference type="EMBL" id="BAX93478.1"/>
    </source>
</evidence>
<evidence type="ECO:0000313" key="2">
    <source>
        <dbReference type="Proteomes" id="UP000217736"/>
    </source>
</evidence>
<sequence>MTTLADLRQLVRESEPADWHKIDEGDNQKSRFDHTTLVYKPDIDLTICYGLRFGSPSRSGTEFGWSAVFPDNSVLIASADVFWRGSLVDRVDYANVDGCRAILPIGTGVDGLDITSWDRDAARVLHCQKNDAFGAFSDFYDQVPFRVI</sequence>